<dbReference type="eggNOG" id="ENOG502R7IE">
    <property type="taxonomic scope" value="Eukaryota"/>
</dbReference>
<organism evidence="3 4">
    <name type="scientific">Candida maltosa (strain Xu316)</name>
    <name type="common">Yeast</name>
    <dbReference type="NCBI Taxonomy" id="1245528"/>
    <lineage>
        <taxon>Eukaryota</taxon>
        <taxon>Fungi</taxon>
        <taxon>Dikarya</taxon>
        <taxon>Ascomycota</taxon>
        <taxon>Saccharomycotina</taxon>
        <taxon>Pichiomycetes</taxon>
        <taxon>Debaryomycetaceae</taxon>
        <taxon>Candida/Lodderomyces clade</taxon>
        <taxon>Candida</taxon>
    </lineage>
</organism>
<gene>
    <name evidence="3" type="ORF">G210_2176</name>
</gene>
<name>M3HJD8_CANMX</name>
<keyword evidence="2" id="KW-0812">Transmembrane</keyword>
<feature type="compositionally biased region" description="Basic and acidic residues" evidence="1">
    <location>
        <begin position="445"/>
        <end position="470"/>
    </location>
</feature>
<feature type="transmembrane region" description="Helical" evidence="2">
    <location>
        <begin position="32"/>
        <end position="51"/>
    </location>
</feature>
<dbReference type="PANTHER" id="PTHR28019:SF6">
    <property type="entry name" value="PROTEIN ECM7"/>
    <property type="match status" value="1"/>
</dbReference>
<feature type="transmembrane region" description="Helical" evidence="2">
    <location>
        <begin position="245"/>
        <end position="268"/>
    </location>
</feature>
<protein>
    <submittedName>
        <fullName evidence="3">Uncharacterized protein</fullName>
    </submittedName>
</protein>
<keyword evidence="2" id="KW-1133">Transmembrane helix</keyword>
<feature type="transmembrane region" description="Helical" evidence="2">
    <location>
        <begin position="295"/>
        <end position="319"/>
    </location>
</feature>
<sequence>KMSLWWNNIVYNISIPFRNLSVQERILQITRLFTCFAAITFALSCLVAPVFTNSTYVSRINCAQLDVSYGLYKSLRNSVSQTPEVFTENRAGISLGNSLTNSEITLISQYAETQVASAPQYCIMSLWNWCFGNYETYEAVDRHGHMNVKKKNNVLTCFAQKGLVFDYLNQLEAINLQIILAYAYQTLSYRSASYISTIALRNSRFQYSVNAIIYACCSQFVILFSTLVIYANRGAARNLSKIPPFILHIITLISLTSAVTMIVGISLITNLLQVTTDEVADKLGDFGVSFQMGNAWYSLLCSAAFFTVSSSACWIFPVWCANPTVSKHDEENSIYQVGTSKLRKLKNKIGLKDKRTIELEEDDEDQGNVFNNRRPSFGNNYEHEEEMRKLGQTLSKKASVRTTRSTNKLEDQGVMLENFTFKDNFATIQEETFDGYSSRSVSRSASEKIDRKPSDKRQRQLTRELLKSPFDEEDISPRNSFLEDDELELLNNQMFSLK</sequence>
<accession>M3HJD8</accession>
<proteinExistence type="predicted"/>
<evidence type="ECO:0000256" key="1">
    <source>
        <dbReference type="SAM" id="MobiDB-lite"/>
    </source>
</evidence>
<keyword evidence="4" id="KW-1185">Reference proteome</keyword>
<keyword evidence="2" id="KW-0472">Membrane</keyword>
<feature type="transmembrane region" description="Helical" evidence="2">
    <location>
        <begin position="211"/>
        <end position="233"/>
    </location>
</feature>
<reference evidence="3 4" key="1">
    <citation type="submission" date="2013-02" db="EMBL/GenBank/DDBJ databases">
        <title>Genome sequence of Candida maltosa Xu316, a potential industrial strain for xylitol and ethanol production.</title>
        <authorList>
            <person name="Yu J."/>
            <person name="Wang Q."/>
            <person name="Geng X."/>
            <person name="Bao W."/>
            <person name="He P."/>
            <person name="Cai J."/>
        </authorList>
    </citation>
    <scope>NUCLEOTIDE SEQUENCE [LARGE SCALE GENOMIC DNA]</scope>
    <source>
        <strain evidence="4">Xu316</strain>
    </source>
</reference>
<dbReference type="OrthoDB" id="4062523at2759"/>
<evidence type="ECO:0000256" key="2">
    <source>
        <dbReference type="SAM" id="Phobius"/>
    </source>
</evidence>
<comment type="caution">
    <text evidence="3">The sequence shown here is derived from an EMBL/GenBank/DDBJ whole genome shotgun (WGS) entry which is preliminary data.</text>
</comment>
<dbReference type="GO" id="GO:0051285">
    <property type="term" value="C:cell cortex of cell tip"/>
    <property type="evidence" value="ECO:0007669"/>
    <property type="project" value="TreeGrafter"/>
</dbReference>
<evidence type="ECO:0000313" key="3">
    <source>
        <dbReference type="EMBL" id="EMG47477.1"/>
    </source>
</evidence>
<dbReference type="HOGENOM" id="CLU_042615_1_0_1"/>
<dbReference type="STRING" id="1245528.M3HJD8"/>
<dbReference type="PANTHER" id="PTHR28019">
    <property type="entry name" value="CELL MEMBRANE PROTEIN YLR413W-RELATED"/>
    <property type="match status" value="1"/>
</dbReference>
<dbReference type="GO" id="GO:0005886">
    <property type="term" value="C:plasma membrane"/>
    <property type="evidence" value="ECO:0007669"/>
    <property type="project" value="InterPro"/>
</dbReference>
<dbReference type="InterPro" id="IPR052413">
    <property type="entry name" value="SUR7_domain"/>
</dbReference>
<dbReference type="InterPro" id="IPR009571">
    <property type="entry name" value="SUR7/Rim9-like_fungi"/>
</dbReference>
<dbReference type="GO" id="GO:0031505">
    <property type="term" value="P:fungal-type cell wall organization"/>
    <property type="evidence" value="ECO:0007669"/>
    <property type="project" value="TreeGrafter"/>
</dbReference>
<dbReference type="EMBL" id="AOGT01001555">
    <property type="protein sequence ID" value="EMG47477.1"/>
    <property type="molecule type" value="Genomic_DNA"/>
</dbReference>
<feature type="region of interest" description="Disordered" evidence="1">
    <location>
        <begin position="437"/>
        <end position="479"/>
    </location>
</feature>
<dbReference type="OMA" id="WSGLEWC"/>
<dbReference type="Pfam" id="PF06687">
    <property type="entry name" value="SUR7"/>
    <property type="match status" value="1"/>
</dbReference>
<evidence type="ECO:0000313" key="4">
    <source>
        <dbReference type="Proteomes" id="UP000011777"/>
    </source>
</evidence>
<feature type="non-terminal residue" evidence="3">
    <location>
        <position position="1"/>
    </location>
</feature>
<dbReference type="Proteomes" id="UP000011777">
    <property type="component" value="Unassembled WGS sequence"/>
</dbReference>
<dbReference type="AlphaFoldDB" id="M3HJD8"/>